<dbReference type="PANTHER" id="PTHR47178:SF4">
    <property type="entry name" value="FAD-DEPENDENT MONOOXYGENASE APTC"/>
    <property type="match status" value="1"/>
</dbReference>
<feature type="domain" description="FAD-binding" evidence="8">
    <location>
        <begin position="301"/>
        <end position="340"/>
    </location>
</feature>
<dbReference type="GO" id="GO:0004497">
    <property type="term" value="F:monooxygenase activity"/>
    <property type="evidence" value="ECO:0007669"/>
    <property type="project" value="UniProtKB-KW"/>
</dbReference>
<reference evidence="9 10" key="1">
    <citation type="journal article" date="2021" name="BMC Genomics">
        <title>Telomere-to-telomere genome assembly of asparaginase-producing Trichoderma simmonsii.</title>
        <authorList>
            <person name="Chung D."/>
            <person name="Kwon Y.M."/>
            <person name="Yang Y."/>
        </authorList>
    </citation>
    <scope>NUCLEOTIDE SEQUENCE [LARGE SCALE GENOMIC DNA]</scope>
    <source>
        <strain evidence="9 10">GH-Sj1</strain>
    </source>
</reference>
<proteinExistence type="inferred from homology"/>
<dbReference type="PANTHER" id="PTHR47178">
    <property type="entry name" value="MONOOXYGENASE, FAD-BINDING"/>
    <property type="match status" value="1"/>
</dbReference>
<evidence type="ECO:0000256" key="4">
    <source>
        <dbReference type="ARBA" id="ARBA00022630"/>
    </source>
</evidence>
<keyword evidence="6" id="KW-0560">Oxidoreductase</keyword>
<comment type="similarity">
    <text evidence="3">Belongs to the paxM FAD-dependent monooxygenase family.</text>
</comment>
<evidence type="ECO:0000256" key="5">
    <source>
        <dbReference type="ARBA" id="ARBA00022827"/>
    </source>
</evidence>
<comment type="pathway">
    <text evidence="2">Secondary metabolite biosynthesis.</text>
</comment>
<dbReference type="Gene3D" id="3.50.50.60">
    <property type="entry name" value="FAD/NAD(P)-binding domain"/>
    <property type="match status" value="1"/>
</dbReference>
<keyword evidence="5" id="KW-0274">FAD</keyword>
<sequence>MPQTPVRIIGAGIGGLTLGHCLLKYGIPAVLYERKPSSPRHDYGITLHAPSYLPLLDILGIDEFTFRRGVAVDGLLGGSGNIEPGSFATPRRVNSKSFRAHRGKFEKLLCEGLDIQWGNSLEKVEEAPSGITLHMHNGQKLESTCIVGADGPHSNTRKSLSPNTPFNVLPYVTFNGKRRVERPLYDSLYAPAFKGSNVIEKKQGDMILNLSINERQTDAVSISWIFSRPSRRFNDPLHRPNRSVSEATDIPKEFFDKIETLHGLDQPFKDVFDAEKLKMERALHWLLRTVLVSHQELCTLANKGVFFIGDSVHAEPILGGEGANNAIIDGMELAKCISKFGQGGITTWYDCRYPAWKDGIGKSEQAIALMHRQ</sequence>
<dbReference type="AlphaFoldDB" id="A0A8G0L7K4"/>
<dbReference type="InterPro" id="IPR002938">
    <property type="entry name" value="FAD-bd"/>
</dbReference>
<keyword evidence="7" id="KW-0503">Monooxygenase</keyword>
<evidence type="ECO:0000256" key="6">
    <source>
        <dbReference type="ARBA" id="ARBA00023002"/>
    </source>
</evidence>
<comment type="cofactor">
    <cofactor evidence="1">
        <name>FAD</name>
        <dbReference type="ChEBI" id="CHEBI:57692"/>
    </cofactor>
</comment>
<gene>
    <name evidence="9" type="ORF">H0G86_003379</name>
</gene>
<organism evidence="9 10">
    <name type="scientific">Trichoderma simmonsii</name>
    <dbReference type="NCBI Taxonomy" id="1491479"/>
    <lineage>
        <taxon>Eukaryota</taxon>
        <taxon>Fungi</taxon>
        <taxon>Dikarya</taxon>
        <taxon>Ascomycota</taxon>
        <taxon>Pezizomycotina</taxon>
        <taxon>Sordariomycetes</taxon>
        <taxon>Hypocreomycetidae</taxon>
        <taxon>Hypocreales</taxon>
        <taxon>Hypocreaceae</taxon>
        <taxon>Trichoderma</taxon>
    </lineage>
</organism>
<protein>
    <submittedName>
        <fullName evidence="9">FAD_binding_3 domain-containing protein</fullName>
    </submittedName>
</protein>
<evidence type="ECO:0000256" key="1">
    <source>
        <dbReference type="ARBA" id="ARBA00001974"/>
    </source>
</evidence>
<name>A0A8G0L7K4_9HYPO</name>
<evidence type="ECO:0000313" key="10">
    <source>
        <dbReference type="Proteomes" id="UP000826661"/>
    </source>
</evidence>
<dbReference type="EMBL" id="CP075865">
    <property type="protein sequence ID" value="QYS96118.1"/>
    <property type="molecule type" value="Genomic_DNA"/>
</dbReference>
<evidence type="ECO:0000256" key="2">
    <source>
        <dbReference type="ARBA" id="ARBA00005179"/>
    </source>
</evidence>
<dbReference type="PRINTS" id="PR00420">
    <property type="entry name" value="RNGMNOXGNASE"/>
</dbReference>
<evidence type="ECO:0000313" key="9">
    <source>
        <dbReference type="EMBL" id="QYS96118.1"/>
    </source>
</evidence>
<dbReference type="Pfam" id="PF01494">
    <property type="entry name" value="FAD_binding_3"/>
    <property type="match status" value="2"/>
</dbReference>
<evidence type="ECO:0000256" key="3">
    <source>
        <dbReference type="ARBA" id="ARBA00007992"/>
    </source>
</evidence>
<evidence type="ECO:0000256" key="7">
    <source>
        <dbReference type="ARBA" id="ARBA00023033"/>
    </source>
</evidence>
<dbReference type="Proteomes" id="UP000826661">
    <property type="component" value="Chromosome II"/>
</dbReference>
<feature type="domain" description="FAD-binding" evidence="8">
    <location>
        <begin position="4"/>
        <end position="161"/>
    </location>
</feature>
<accession>A0A8G0L7K4</accession>
<dbReference type="SUPFAM" id="SSF51905">
    <property type="entry name" value="FAD/NAD(P)-binding domain"/>
    <property type="match status" value="1"/>
</dbReference>
<evidence type="ECO:0000259" key="8">
    <source>
        <dbReference type="Pfam" id="PF01494"/>
    </source>
</evidence>
<keyword evidence="4" id="KW-0285">Flavoprotein</keyword>
<keyword evidence="10" id="KW-1185">Reference proteome</keyword>
<dbReference type="GO" id="GO:0071949">
    <property type="term" value="F:FAD binding"/>
    <property type="evidence" value="ECO:0007669"/>
    <property type="project" value="InterPro"/>
</dbReference>
<dbReference type="InterPro" id="IPR036188">
    <property type="entry name" value="FAD/NAD-bd_sf"/>
</dbReference>